<dbReference type="KEGG" id="palh:B1H58_10340"/>
<reference evidence="7 8" key="1">
    <citation type="submission" date="2017-02" db="EMBL/GenBank/DDBJ databases">
        <title>Complete genome sequence of the drought resistance-promoting endophyte Pantoea alhagi LTYR-11Z.</title>
        <authorList>
            <person name="Zhang L."/>
        </authorList>
    </citation>
    <scope>NUCLEOTIDE SEQUENCE [LARGE SCALE GENOMIC DNA]</scope>
    <source>
        <strain evidence="7 8">LTYR-11Z</strain>
    </source>
</reference>
<evidence type="ECO:0000256" key="4">
    <source>
        <dbReference type="ARBA" id="ARBA00034247"/>
    </source>
</evidence>
<dbReference type="GO" id="GO:1902201">
    <property type="term" value="P:negative regulation of bacterial-type flagellum-dependent cell motility"/>
    <property type="evidence" value="ECO:0007669"/>
    <property type="project" value="TreeGrafter"/>
</dbReference>
<comment type="pathway">
    <text evidence="2">Purine metabolism; 3',5'-cyclic di-GMP biosynthesis.</text>
</comment>
<dbReference type="SUPFAM" id="SSF55073">
    <property type="entry name" value="Nucleotide cyclase"/>
    <property type="match status" value="1"/>
</dbReference>
<feature type="transmembrane region" description="Helical" evidence="5">
    <location>
        <begin position="266"/>
        <end position="286"/>
    </location>
</feature>
<dbReference type="InterPro" id="IPR043128">
    <property type="entry name" value="Rev_trsase/Diguanyl_cyclase"/>
</dbReference>
<evidence type="ECO:0000256" key="3">
    <source>
        <dbReference type="ARBA" id="ARBA00012528"/>
    </source>
</evidence>
<dbReference type="GO" id="GO:0005886">
    <property type="term" value="C:plasma membrane"/>
    <property type="evidence" value="ECO:0007669"/>
    <property type="project" value="TreeGrafter"/>
</dbReference>
<accession>A0A1W6B5L0</accession>
<dbReference type="OrthoDB" id="9812260at2"/>
<evidence type="ECO:0000313" key="7">
    <source>
        <dbReference type="EMBL" id="ARJ42378.1"/>
    </source>
</evidence>
<dbReference type="PANTHER" id="PTHR45138">
    <property type="entry name" value="REGULATORY COMPONENTS OF SENSORY TRANSDUCTION SYSTEM"/>
    <property type="match status" value="1"/>
</dbReference>
<dbReference type="EC" id="2.7.7.65" evidence="3"/>
<feature type="transmembrane region" description="Helical" evidence="5">
    <location>
        <begin position="122"/>
        <end position="144"/>
    </location>
</feature>
<evidence type="ECO:0000256" key="5">
    <source>
        <dbReference type="SAM" id="Phobius"/>
    </source>
</evidence>
<protein>
    <recommendedName>
        <fullName evidence="3">diguanylate cyclase</fullName>
        <ecNumber evidence="3">2.7.7.65</ecNumber>
    </recommendedName>
</protein>
<dbReference type="PANTHER" id="PTHR45138:SF9">
    <property type="entry name" value="DIGUANYLATE CYCLASE DGCM-RELATED"/>
    <property type="match status" value="1"/>
</dbReference>
<feature type="transmembrane region" description="Helical" evidence="5">
    <location>
        <begin position="38"/>
        <end position="55"/>
    </location>
</feature>
<dbReference type="GO" id="GO:0052621">
    <property type="term" value="F:diguanylate cyclase activity"/>
    <property type="evidence" value="ECO:0007669"/>
    <property type="project" value="UniProtKB-EC"/>
</dbReference>
<feature type="domain" description="GGDEF" evidence="6">
    <location>
        <begin position="330"/>
        <end position="467"/>
    </location>
</feature>
<dbReference type="SMART" id="SM00267">
    <property type="entry name" value="GGDEF"/>
    <property type="match status" value="1"/>
</dbReference>
<dbReference type="STRING" id="1891675.B1H58_10340"/>
<dbReference type="AlphaFoldDB" id="A0A1W6B5L0"/>
<dbReference type="PROSITE" id="PS50887">
    <property type="entry name" value="GGDEF"/>
    <property type="match status" value="1"/>
</dbReference>
<keyword evidence="5" id="KW-1133">Transmembrane helix</keyword>
<dbReference type="GO" id="GO:0043709">
    <property type="term" value="P:cell adhesion involved in single-species biofilm formation"/>
    <property type="evidence" value="ECO:0007669"/>
    <property type="project" value="TreeGrafter"/>
</dbReference>
<feature type="transmembrane region" description="Helical" evidence="5">
    <location>
        <begin position="90"/>
        <end position="110"/>
    </location>
</feature>
<evidence type="ECO:0000259" key="6">
    <source>
        <dbReference type="PROSITE" id="PS50887"/>
    </source>
</evidence>
<evidence type="ECO:0000313" key="8">
    <source>
        <dbReference type="Proteomes" id="UP000192900"/>
    </source>
</evidence>
<dbReference type="InterPro" id="IPR050469">
    <property type="entry name" value="Diguanylate_Cyclase"/>
</dbReference>
<dbReference type="Pfam" id="PF00990">
    <property type="entry name" value="GGDEF"/>
    <property type="match status" value="1"/>
</dbReference>
<dbReference type="FunFam" id="3.30.70.270:FF:000001">
    <property type="entry name" value="Diguanylate cyclase domain protein"/>
    <property type="match status" value="1"/>
</dbReference>
<keyword evidence="8" id="KW-1185">Reference proteome</keyword>
<dbReference type="Gene3D" id="3.30.70.270">
    <property type="match status" value="1"/>
</dbReference>
<evidence type="ECO:0000256" key="2">
    <source>
        <dbReference type="ARBA" id="ARBA00004665"/>
    </source>
</evidence>
<sequence length="477" mass="52246">MQLTLLDKNRPLKNSLILFVFTLFFCFVGGHLRLPAELSLFWPINALLTAIFVRFSWLHRPYYYLVCYSAMVLNDTLFSGWAIPAFTLNAANLLFILVAVSMLIQRPGLLNASGRVKSALNIFPACLLASIACATWGALAQGLLISERFLPAWSDWLSEQFSTGVLLLPFLLTLPRRPSLLSTLRRWQNCLPIASLMLSLSAAVVIGGGGSLSFPVPALIWCAISYPLWLTSGLTLITGISEIVLVMHGLMNIQGDDSLLPLGHLASARLGVATVAISPLIVAVSMDAIRQLNHQLALRANHDFLTRQLSRSGLYERLHQLQKNSDLRARVAGVLLIDVDYFKSINDNYGHDAGDAVLFEVAQRMQQAVGQEGLVCRFGGEEFLVLLFGLSDEQLLEKAEAIRHSIMQEKIMLRGSGVAVTVSIGVASGDLETNNVSESFNRLVSAADKQLFISKRNGRNQTTSSLISENAVSHTPA</sequence>
<dbReference type="InterPro" id="IPR000160">
    <property type="entry name" value="GGDEF_dom"/>
</dbReference>
<dbReference type="InterPro" id="IPR029787">
    <property type="entry name" value="Nucleotide_cyclase"/>
</dbReference>
<feature type="transmembrane region" description="Helical" evidence="5">
    <location>
        <begin position="12"/>
        <end position="32"/>
    </location>
</feature>
<organism evidence="7 8">
    <name type="scientific">Pantoea alhagi</name>
    <dbReference type="NCBI Taxonomy" id="1891675"/>
    <lineage>
        <taxon>Bacteria</taxon>
        <taxon>Pseudomonadati</taxon>
        <taxon>Pseudomonadota</taxon>
        <taxon>Gammaproteobacteria</taxon>
        <taxon>Enterobacterales</taxon>
        <taxon>Erwiniaceae</taxon>
        <taxon>Pantoea</taxon>
    </lineage>
</organism>
<keyword evidence="5" id="KW-0472">Membrane</keyword>
<name>A0A1W6B5L0_9GAMM</name>
<dbReference type="Proteomes" id="UP000192900">
    <property type="component" value="Chromosome"/>
</dbReference>
<feature type="transmembrane region" description="Helical" evidence="5">
    <location>
        <begin position="218"/>
        <end position="245"/>
    </location>
</feature>
<dbReference type="RefSeq" id="WP_085069987.1">
    <property type="nucleotide sequence ID" value="NZ_CP019706.1"/>
</dbReference>
<comment type="catalytic activity">
    <reaction evidence="4">
        <text>2 GTP = 3',3'-c-di-GMP + 2 diphosphate</text>
        <dbReference type="Rhea" id="RHEA:24898"/>
        <dbReference type="ChEBI" id="CHEBI:33019"/>
        <dbReference type="ChEBI" id="CHEBI:37565"/>
        <dbReference type="ChEBI" id="CHEBI:58805"/>
        <dbReference type="EC" id="2.7.7.65"/>
    </reaction>
</comment>
<dbReference type="EMBL" id="CP019706">
    <property type="protein sequence ID" value="ARJ42378.1"/>
    <property type="molecule type" value="Genomic_DNA"/>
</dbReference>
<dbReference type="CDD" id="cd01949">
    <property type="entry name" value="GGDEF"/>
    <property type="match status" value="1"/>
</dbReference>
<dbReference type="NCBIfam" id="TIGR00254">
    <property type="entry name" value="GGDEF"/>
    <property type="match status" value="1"/>
</dbReference>
<evidence type="ECO:0000256" key="1">
    <source>
        <dbReference type="ARBA" id="ARBA00001946"/>
    </source>
</evidence>
<comment type="cofactor">
    <cofactor evidence="1">
        <name>Mg(2+)</name>
        <dbReference type="ChEBI" id="CHEBI:18420"/>
    </cofactor>
</comment>
<proteinExistence type="predicted"/>
<gene>
    <name evidence="7" type="ORF">B1H58_10340</name>
</gene>
<keyword evidence="5" id="KW-0812">Transmembrane</keyword>